<name>A0ABT8EXF6_9ACTN</name>
<reference evidence="2" key="1">
    <citation type="submission" date="2023-06" db="EMBL/GenBank/DDBJ databases">
        <title>Draft genome sequence of Nocardioides sp. SOB72.</title>
        <authorList>
            <person name="Zhang G."/>
        </authorList>
    </citation>
    <scope>NUCLEOTIDE SEQUENCE</scope>
    <source>
        <strain evidence="2">SOB72</strain>
    </source>
</reference>
<feature type="region of interest" description="Disordered" evidence="1">
    <location>
        <begin position="130"/>
        <end position="151"/>
    </location>
</feature>
<evidence type="ECO:0000313" key="2">
    <source>
        <dbReference type="EMBL" id="MDN4162856.1"/>
    </source>
</evidence>
<dbReference type="EMBL" id="JAUHJR010000007">
    <property type="protein sequence ID" value="MDN4162856.1"/>
    <property type="molecule type" value="Genomic_DNA"/>
</dbReference>
<feature type="compositionally biased region" description="Basic and acidic residues" evidence="1">
    <location>
        <begin position="48"/>
        <end position="59"/>
    </location>
</feature>
<evidence type="ECO:0000313" key="3">
    <source>
        <dbReference type="Proteomes" id="UP001168537"/>
    </source>
</evidence>
<protein>
    <submittedName>
        <fullName evidence="2">Uncharacterized protein</fullName>
    </submittedName>
</protein>
<comment type="caution">
    <text evidence="2">The sequence shown here is derived from an EMBL/GenBank/DDBJ whole genome shotgun (WGS) entry which is preliminary data.</text>
</comment>
<feature type="region of interest" description="Disordered" evidence="1">
    <location>
        <begin position="48"/>
        <end position="67"/>
    </location>
</feature>
<sequence length="151" mass="17120">MSQGNDRDLAELRTVVLRAREQALGLAREAEAMKAELSRMREELVRERREEEQAARDALRNGQLPPEQRALVERIERGETTWRAVVHGEDDHWSAQDFRTDLGGRLEDLVQELRETDPEFRAEHDQALADAAEVARSAGSTGSTGSEDEQR</sequence>
<evidence type="ECO:0000256" key="1">
    <source>
        <dbReference type="SAM" id="MobiDB-lite"/>
    </source>
</evidence>
<organism evidence="2 3">
    <name type="scientific">Nocardioides abyssi</name>
    <dbReference type="NCBI Taxonomy" id="3058370"/>
    <lineage>
        <taxon>Bacteria</taxon>
        <taxon>Bacillati</taxon>
        <taxon>Actinomycetota</taxon>
        <taxon>Actinomycetes</taxon>
        <taxon>Propionibacteriales</taxon>
        <taxon>Nocardioidaceae</taxon>
        <taxon>Nocardioides</taxon>
    </lineage>
</organism>
<gene>
    <name evidence="2" type="ORF">QWY29_15920</name>
</gene>
<keyword evidence="3" id="KW-1185">Reference proteome</keyword>
<accession>A0ABT8EXF6</accession>
<dbReference type="Proteomes" id="UP001168537">
    <property type="component" value="Unassembled WGS sequence"/>
</dbReference>
<dbReference type="RefSeq" id="WP_300961998.1">
    <property type="nucleotide sequence ID" value="NZ_JAUHJR010000007.1"/>
</dbReference>
<proteinExistence type="predicted"/>